<dbReference type="RefSeq" id="WP_194707011.1">
    <property type="nucleotide sequence ID" value="NZ_JADKPN010000006.1"/>
</dbReference>
<gene>
    <name evidence="10" type="ORF">ISU07_11855</name>
</gene>
<dbReference type="AlphaFoldDB" id="A0A930VFV8"/>
<evidence type="ECO:0000256" key="7">
    <source>
        <dbReference type="ARBA" id="ARBA00023306"/>
    </source>
</evidence>
<dbReference type="Proteomes" id="UP000640489">
    <property type="component" value="Unassembled WGS sequence"/>
</dbReference>
<feature type="domain" description="POTRA" evidence="9">
    <location>
        <begin position="62"/>
        <end position="130"/>
    </location>
</feature>
<name>A0A930VFV8_9ACTN</name>
<keyword evidence="4 8" id="KW-0812">Transmembrane</keyword>
<keyword evidence="7" id="KW-0131">Cell cycle</keyword>
<evidence type="ECO:0000313" key="10">
    <source>
        <dbReference type="EMBL" id="MBF4763821.1"/>
    </source>
</evidence>
<organism evidence="10 11">
    <name type="scientific">Nocardioides islandensis</name>
    <dbReference type="NCBI Taxonomy" id="433663"/>
    <lineage>
        <taxon>Bacteria</taxon>
        <taxon>Bacillati</taxon>
        <taxon>Actinomycetota</taxon>
        <taxon>Actinomycetes</taxon>
        <taxon>Propionibacteriales</taxon>
        <taxon>Nocardioidaceae</taxon>
        <taxon>Nocardioides</taxon>
    </lineage>
</organism>
<dbReference type="GO" id="GO:0005886">
    <property type="term" value="C:plasma membrane"/>
    <property type="evidence" value="ECO:0007669"/>
    <property type="project" value="TreeGrafter"/>
</dbReference>
<keyword evidence="6 8" id="KW-0472">Membrane</keyword>
<protein>
    <submittedName>
        <fullName evidence="10">FtsQ-type POTRA domain-containing protein</fullName>
    </submittedName>
</protein>
<dbReference type="Pfam" id="PF03799">
    <property type="entry name" value="FtsQ_DivIB_C"/>
    <property type="match status" value="1"/>
</dbReference>
<evidence type="ECO:0000256" key="3">
    <source>
        <dbReference type="ARBA" id="ARBA00022618"/>
    </source>
</evidence>
<keyword evidence="2" id="KW-1003">Cell membrane</keyword>
<accession>A0A930VFV8</accession>
<dbReference type="EMBL" id="JADKPN010000006">
    <property type="protein sequence ID" value="MBF4763821.1"/>
    <property type="molecule type" value="Genomic_DNA"/>
</dbReference>
<evidence type="ECO:0000256" key="8">
    <source>
        <dbReference type="SAM" id="Phobius"/>
    </source>
</evidence>
<dbReference type="InterPro" id="IPR050487">
    <property type="entry name" value="FtsQ_DivIB"/>
</dbReference>
<dbReference type="InterPro" id="IPR005548">
    <property type="entry name" value="Cell_div_FtsQ/DivIB_C"/>
</dbReference>
<comment type="caution">
    <text evidence="10">The sequence shown here is derived from an EMBL/GenBank/DDBJ whole genome shotgun (WGS) entry which is preliminary data.</text>
</comment>
<evidence type="ECO:0000256" key="2">
    <source>
        <dbReference type="ARBA" id="ARBA00022475"/>
    </source>
</evidence>
<evidence type="ECO:0000256" key="1">
    <source>
        <dbReference type="ARBA" id="ARBA00004370"/>
    </source>
</evidence>
<evidence type="ECO:0000256" key="4">
    <source>
        <dbReference type="ARBA" id="ARBA00022692"/>
    </source>
</evidence>
<comment type="subcellular location">
    <subcellularLocation>
        <location evidence="1">Membrane</location>
    </subcellularLocation>
</comment>
<dbReference type="Pfam" id="PF08478">
    <property type="entry name" value="POTRA_1"/>
    <property type="match status" value="1"/>
</dbReference>
<reference evidence="10" key="1">
    <citation type="submission" date="2020-11" db="EMBL/GenBank/DDBJ databases">
        <title>Nocardioides sp. nov., isolated from Soil of Cynanchum wilfordii Hemsley rhizosphere.</title>
        <authorList>
            <person name="Lee J.-S."/>
            <person name="Suh M.K."/>
            <person name="Kim J.-S."/>
        </authorList>
    </citation>
    <scope>NUCLEOTIDE SEQUENCE</scope>
    <source>
        <strain evidence="10">KCTC 19275</strain>
    </source>
</reference>
<sequence length="263" mass="28881">MRGLRRRPPVDPVERNALRSRRRFARRQWRRRWLAWRYLVVGVLLVALVGGGVWLVYFSSVLTVKRVEVGGQHLLSRRQVLATARVPAGEQLATLDVGAIASRLRSLAEVRSVDVSRKWPDAVQIEIQERVAVAVIEIGGRLRGLDADGVVFTEYAKAPPGLPRISSTSATTPDALREAATVVSALPKELAAMVDHVEVQTVDQITLVLKDQRIVVWGSADDSALKAEVLLKLLRQPGKVYDVSVPGQPTTCTQDTVEACTAS</sequence>
<dbReference type="PANTHER" id="PTHR37820">
    <property type="entry name" value="CELL DIVISION PROTEIN DIVIB"/>
    <property type="match status" value="1"/>
</dbReference>
<dbReference type="Gene3D" id="3.10.20.310">
    <property type="entry name" value="membrane protein fhac"/>
    <property type="match status" value="1"/>
</dbReference>
<keyword evidence="11" id="KW-1185">Reference proteome</keyword>
<keyword evidence="3" id="KW-0132">Cell division</keyword>
<evidence type="ECO:0000313" key="11">
    <source>
        <dbReference type="Proteomes" id="UP000640489"/>
    </source>
</evidence>
<evidence type="ECO:0000256" key="6">
    <source>
        <dbReference type="ARBA" id="ARBA00023136"/>
    </source>
</evidence>
<feature type="transmembrane region" description="Helical" evidence="8">
    <location>
        <begin position="36"/>
        <end position="57"/>
    </location>
</feature>
<dbReference type="InterPro" id="IPR013685">
    <property type="entry name" value="POTRA_FtsQ_type"/>
</dbReference>
<proteinExistence type="predicted"/>
<dbReference type="PANTHER" id="PTHR37820:SF1">
    <property type="entry name" value="CELL DIVISION PROTEIN FTSQ"/>
    <property type="match status" value="1"/>
</dbReference>
<evidence type="ECO:0000256" key="5">
    <source>
        <dbReference type="ARBA" id="ARBA00022989"/>
    </source>
</evidence>
<dbReference type="GO" id="GO:0051301">
    <property type="term" value="P:cell division"/>
    <property type="evidence" value="ECO:0007669"/>
    <property type="project" value="UniProtKB-KW"/>
</dbReference>
<evidence type="ECO:0000259" key="9">
    <source>
        <dbReference type="PROSITE" id="PS51779"/>
    </source>
</evidence>
<keyword evidence="5 8" id="KW-1133">Transmembrane helix</keyword>
<dbReference type="InterPro" id="IPR034746">
    <property type="entry name" value="POTRA"/>
</dbReference>
<dbReference type="PROSITE" id="PS51779">
    <property type="entry name" value="POTRA"/>
    <property type="match status" value="1"/>
</dbReference>